<evidence type="ECO:0000256" key="1">
    <source>
        <dbReference type="SAM" id="Phobius"/>
    </source>
</evidence>
<keyword evidence="3" id="KW-1185">Reference proteome</keyword>
<reference evidence="2 3" key="1">
    <citation type="submission" date="2018-11" db="EMBL/GenBank/DDBJ databases">
        <authorList>
            <person name="Wuyts S."/>
        </authorList>
    </citation>
    <scope>NUCLEOTIDE SEQUENCE [LARGE SCALE GENOMIC DNA]</scope>
    <source>
        <strain evidence="2">Lactobacillus mudanjiangensis AMBF249</strain>
    </source>
</reference>
<keyword evidence="1" id="KW-1133">Transmembrane helix</keyword>
<organism evidence="2 3">
    <name type="scientific">Lactiplantibacillus mudanjiangensis</name>
    <dbReference type="NCBI Taxonomy" id="1296538"/>
    <lineage>
        <taxon>Bacteria</taxon>
        <taxon>Bacillati</taxon>
        <taxon>Bacillota</taxon>
        <taxon>Bacilli</taxon>
        <taxon>Lactobacillales</taxon>
        <taxon>Lactobacillaceae</taxon>
        <taxon>Lactiplantibacillus</taxon>
    </lineage>
</organism>
<protein>
    <submittedName>
        <fullName evidence="2">Uncharacterized protein</fullName>
    </submittedName>
</protein>
<evidence type="ECO:0000313" key="2">
    <source>
        <dbReference type="EMBL" id="VDG29211.1"/>
    </source>
</evidence>
<proteinExistence type="predicted"/>
<dbReference type="AlphaFoldDB" id="A0A660E7Z8"/>
<feature type="transmembrane region" description="Helical" evidence="1">
    <location>
        <begin position="7"/>
        <end position="27"/>
    </location>
</feature>
<accession>A0A660E7Z8</accession>
<dbReference type="OrthoDB" id="9854805at2"/>
<dbReference type="EMBL" id="UYIG01000130">
    <property type="protein sequence ID" value="VDG29211.1"/>
    <property type="molecule type" value="Genomic_DNA"/>
</dbReference>
<keyword evidence="1" id="KW-0812">Transmembrane</keyword>
<dbReference type="Proteomes" id="UP000289996">
    <property type="component" value="Unassembled WGS sequence"/>
</dbReference>
<gene>
    <name evidence="2" type="ORF">MUDAN_MDHGFNIF_00892</name>
</gene>
<sequence>MFDKLKLPGNILIGTVTILIIGSTQLWVNFVKLGRGVRYQTLKPELWSSLGMVIAGSALLLITLVVAIWQHYRH</sequence>
<name>A0A660E7Z8_9LACO</name>
<keyword evidence="1" id="KW-0472">Membrane</keyword>
<feature type="transmembrane region" description="Helical" evidence="1">
    <location>
        <begin position="47"/>
        <end position="69"/>
    </location>
</feature>
<evidence type="ECO:0000313" key="3">
    <source>
        <dbReference type="Proteomes" id="UP000289996"/>
    </source>
</evidence>
<dbReference type="RefSeq" id="WP_130844295.1">
    <property type="nucleotide sequence ID" value="NZ_BJDY01000003.1"/>
</dbReference>